<sequence>FVLDYKKINFSLIMDSNDNQKQSIIITNKNFNRTKSGRKEKNSRNKNRKFFGNSLYQKLLNKDMNGTQTFPMLGLLMDQYERQCYIELFNNEEVLTFTRELTQHINQLNYFNLQYDQSTYYHQLDQTEEQQRHTLKFDAQDHRLVETFYQLNARKTEISSTKTIWKAAHYEQLLRCELALFKKWMSLPVVSMTMDTFMELGLVKMNEIFTFILTNKVLFNSMSTIIVNEISLKQLVFESMNEAVIIIEKNIQAYIEIATAEKTKKLSQKNKFNKLPTVETVMNAIENRQRNMVQRAQYYRHAFNVISKNISIHI</sequence>
<name>A0A820ZF52_9BILA</name>
<gene>
    <name evidence="1" type="ORF">HFQ381_LOCUS31493</name>
</gene>
<evidence type="ECO:0000313" key="1">
    <source>
        <dbReference type="EMBL" id="CAF4561640.1"/>
    </source>
</evidence>
<proteinExistence type="predicted"/>
<organism evidence="1 2">
    <name type="scientific">Rotaria socialis</name>
    <dbReference type="NCBI Taxonomy" id="392032"/>
    <lineage>
        <taxon>Eukaryota</taxon>
        <taxon>Metazoa</taxon>
        <taxon>Spiralia</taxon>
        <taxon>Gnathifera</taxon>
        <taxon>Rotifera</taxon>
        <taxon>Eurotatoria</taxon>
        <taxon>Bdelloidea</taxon>
        <taxon>Philodinida</taxon>
        <taxon>Philodinidae</taxon>
        <taxon>Rotaria</taxon>
    </lineage>
</organism>
<protein>
    <submittedName>
        <fullName evidence="1">Uncharacterized protein</fullName>
    </submittedName>
</protein>
<dbReference type="EMBL" id="CAJOBO010006464">
    <property type="protein sequence ID" value="CAF4561640.1"/>
    <property type="molecule type" value="Genomic_DNA"/>
</dbReference>
<dbReference type="Proteomes" id="UP000663851">
    <property type="component" value="Unassembled WGS sequence"/>
</dbReference>
<comment type="caution">
    <text evidence="1">The sequence shown here is derived from an EMBL/GenBank/DDBJ whole genome shotgun (WGS) entry which is preliminary data.</text>
</comment>
<feature type="non-terminal residue" evidence="1">
    <location>
        <position position="1"/>
    </location>
</feature>
<reference evidence="1" key="1">
    <citation type="submission" date="2021-02" db="EMBL/GenBank/DDBJ databases">
        <authorList>
            <person name="Nowell W R."/>
        </authorList>
    </citation>
    <scope>NUCLEOTIDE SEQUENCE</scope>
</reference>
<evidence type="ECO:0000313" key="2">
    <source>
        <dbReference type="Proteomes" id="UP000663851"/>
    </source>
</evidence>
<accession>A0A820ZF52</accession>
<dbReference type="AlphaFoldDB" id="A0A820ZF52"/>